<keyword evidence="2" id="KW-1015">Disulfide bond</keyword>
<sequence>MVAISAALQAALLTTRPYVYTTDLRRNGLHSWKGPPASTFLFTDLAFGSQSFSVYVDTSSAETWLASSSFICDIDGKTHPQADCNIGPLYTLDEDFARIPGRIFRQRYAPMIASGFPGTVPVTIAGLTTTTAASVAENLHNPGLTRFASGLVGLGFSPMTGDWTADSIATNFTHIPTKSLLTSLFEQHKISPQFAVSISRPSGKEVLSYGGVLTIGGLPHLEDPKVNATDDFASASFETYDSSELNETTHGLPLLADYVISVEGIYYGALGNMSVNSKPAQYLLDCGSPGIKIPIAHFNNWLAMFNPPLQGGAENEVSCSAPVPEFKFKIGGKLFPINPADLVQKWTDGRCYQTLSGSDGSGAPPYLLGDLFYRNVVAVHDWEKLEMR</sequence>
<proteinExistence type="inferred from homology"/>
<dbReference type="GO" id="GO:0000324">
    <property type="term" value="C:fungal-type vacuole"/>
    <property type="evidence" value="ECO:0007669"/>
    <property type="project" value="TreeGrafter"/>
</dbReference>
<reference evidence="4" key="1">
    <citation type="submission" date="2022-10" db="EMBL/GenBank/DDBJ databases">
        <title>Culturing micro-colonial fungi from biological soil crusts in the Mojave desert and describing Neophaeococcomyces mojavensis, and introducing the new genera and species Taxawa tesnikishii.</title>
        <authorList>
            <person name="Kurbessoian T."/>
            <person name="Stajich J.E."/>
        </authorList>
    </citation>
    <scope>NUCLEOTIDE SEQUENCE</scope>
    <source>
        <strain evidence="4">TK_41</strain>
    </source>
</reference>
<dbReference type="PANTHER" id="PTHR47966">
    <property type="entry name" value="BETA-SITE APP-CLEAVING ENZYME, ISOFORM A-RELATED"/>
    <property type="match status" value="1"/>
</dbReference>
<evidence type="ECO:0000256" key="2">
    <source>
        <dbReference type="PIRSR" id="PIRSR601461-2"/>
    </source>
</evidence>
<dbReference type="PANTHER" id="PTHR47966:SF47">
    <property type="entry name" value="ENDOPEPTIDASE, PUTATIVE (AFU_ORTHOLOGUE AFUA_3G01220)-RELATED"/>
    <property type="match status" value="1"/>
</dbReference>
<dbReference type="GO" id="GO:0006508">
    <property type="term" value="P:proteolysis"/>
    <property type="evidence" value="ECO:0007669"/>
    <property type="project" value="InterPro"/>
</dbReference>
<organism evidence="4 5">
    <name type="scientific">Cladophialophora chaetospira</name>
    <dbReference type="NCBI Taxonomy" id="386627"/>
    <lineage>
        <taxon>Eukaryota</taxon>
        <taxon>Fungi</taxon>
        <taxon>Dikarya</taxon>
        <taxon>Ascomycota</taxon>
        <taxon>Pezizomycotina</taxon>
        <taxon>Eurotiomycetes</taxon>
        <taxon>Chaetothyriomycetidae</taxon>
        <taxon>Chaetothyriales</taxon>
        <taxon>Herpotrichiellaceae</taxon>
        <taxon>Cladophialophora</taxon>
    </lineage>
</organism>
<evidence type="ECO:0000313" key="4">
    <source>
        <dbReference type="EMBL" id="KAJ9612586.1"/>
    </source>
</evidence>
<dbReference type="EMBL" id="JAPDRK010000005">
    <property type="protein sequence ID" value="KAJ9612586.1"/>
    <property type="molecule type" value="Genomic_DNA"/>
</dbReference>
<comment type="caution">
    <text evidence="4">The sequence shown here is derived from an EMBL/GenBank/DDBJ whole genome shotgun (WGS) entry which is preliminary data.</text>
</comment>
<keyword evidence="5" id="KW-1185">Reference proteome</keyword>
<evidence type="ECO:0000256" key="1">
    <source>
        <dbReference type="ARBA" id="ARBA00007447"/>
    </source>
</evidence>
<evidence type="ECO:0000259" key="3">
    <source>
        <dbReference type="PROSITE" id="PS51767"/>
    </source>
</evidence>
<protein>
    <recommendedName>
        <fullName evidence="3">Peptidase A1 domain-containing protein</fullName>
    </recommendedName>
</protein>
<dbReference type="GO" id="GO:0004190">
    <property type="term" value="F:aspartic-type endopeptidase activity"/>
    <property type="evidence" value="ECO:0007669"/>
    <property type="project" value="InterPro"/>
</dbReference>
<comment type="similarity">
    <text evidence="1">Belongs to the peptidase A1 family.</text>
</comment>
<dbReference type="PROSITE" id="PS51767">
    <property type="entry name" value="PEPTIDASE_A1"/>
    <property type="match status" value="1"/>
</dbReference>
<accession>A0AA38XGA8</accession>
<dbReference type="InterPro" id="IPR001461">
    <property type="entry name" value="Aspartic_peptidase_A1"/>
</dbReference>
<evidence type="ECO:0000313" key="5">
    <source>
        <dbReference type="Proteomes" id="UP001172673"/>
    </source>
</evidence>
<dbReference type="Proteomes" id="UP001172673">
    <property type="component" value="Unassembled WGS sequence"/>
</dbReference>
<dbReference type="InterPro" id="IPR033121">
    <property type="entry name" value="PEPTIDASE_A1"/>
</dbReference>
<dbReference type="SUPFAM" id="SSF50630">
    <property type="entry name" value="Acid proteases"/>
    <property type="match status" value="1"/>
</dbReference>
<dbReference type="CDD" id="cd05471">
    <property type="entry name" value="pepsin_like"/>
    <property type="match status" value="1"/>
</dbReference>
<dbReference type="AlphaFoldDB" id="A0AA38XGA8"/>
<feature type="domain" description="Peptidase A1" evidence="3">
    <location>
        <begin position="41"/>
        <end position="388"/>
    </location>
</feature>
<gene>
    <name evidence="4" type="ORF">H2200_004183</name>
</gene>
<dbReference type="Gene3D" id="2.40.70.10">
    <property type="entry name" value="Acid Proteases"/>
    <property type="match status" value="2"/>
</dbReference>
<name>A0AA38XGA8_9EURO</name>
<dbReference type="InterPro" id="IPR021109">
    <property type="entry name" value="Peptidase_aspartic_dom_sf"/>
</dbReference>
<dbReference type="InterPro" id="IPR034164">
    <property type="entry name" value="Pepsin-like_dom"/>
</dbReference>
<feature type="disulfide bond" evidence="2">
    <location>
        <begin position="319"/>
        <end position="351"/>
    </location>
</feature>
<dbReference type="Pfam" id="PF00026">
    <property type="entry name" value="Asp"/>
    <property type="match status" value="2"/>
</dbReference>